<accession>A0A0F6VYY0</accession>
<dbReference type="Pfam" id="PF11617">
    <property type="entry name" value="Cu-binding_MopE"/>
    <property type="match status" value="2"/>
</dbReference>
<sequence>MDGGTGDAGNGSTDAFVPIDAWIEPDAGTDAEVPDPVGTCESCERNEDCEIGSYCALLSHGAGRACLPGCVMDLPECPATTCPPDATEDRCTFNCIYDATGTGVDATICAPVGGVCCVDEDGDGYGVGIGCLGEDCNDADPEVHPDRTEICDGIDTNCNRTVDENPNDCDSGRCTDDGDGTYTAIAGGTCASATCGDGTITNCELYTCSEGGDEGTTCATGCAPAGTDDDTFCIASAHCEDGTCAEDVPDGGACNEDTDCTAGHCDNGYCCSSGTCCNGDVATCPGGGAVTRICTDAEDCQGSRGMTECNAQFQCVTVDGIPDDRACGSTTLAHDCGPYNPIYCDGTENQTSRTCATSCTVDSECIAQAHCDLGFCVADLPPGRNCGRNQDCQDGLTCVDGVCCTSGCTGTCEACDLPGFQGTCTPVPMGADVDGECAGFSCAGYYDGFTGGGDECYRRQDVSEAAGVCNGARACVSPDVICPTQPRGALQINCQDQCQAPTPGTCTGNIAGSCNNLDSPAVRTECGMGECRRDVQACINGMPQTCTAGTPVSESCNGRDDDCNGTADNGPGASLCPSAPGAETYTCSAATCTFGCMGGRYDLNGVYGDGCECLDDPSAGACAAATPVGDINPGGTTMVSGLLVSSMDEDWYAVNFPTSVRGPTAGTPWIRLAGPTASNFVIDFYTGCSTPMICGAGMPTGVSAFQFVDDQTSGNTAYLGGHTSPWPSTVVFKVRRVADTTQCASATYSIQISR</sequence>
<dbReference type="InterPro" id="IPR021655">
    <property type="entry name" value="Put_metal-bd"/>
</dbReference>
<dbReference type="STRING" id="927083.DB32_000349"/>
<dbReference type="RefSeq" id="WP_053230659.1">
    <property type="nucleotide sequence ID" value="NZ_CP011125.1"/>
</dbReference>
<dbReference type="EMBL" id="CP011125">
    <property type="protein sequence ID" value="AKF03200.1"/>
    <property type="molecule type" value="Genomic_DNA"/>
</dbReference>
<evidence type="ECO:0000313" key="2">
    <source>
        <dbReference type="Proteomes" id="UP000034883"/>
    </source>
</evidence>
<keyword evidence="2" id="KW-1185">Reference proteome</keyword>
<organism evidence="1 2">
    <name type="scientific">Sandaracinus amylolyticus</name>
    <dbReference type="NCBI Taxonomy" id="927083"/>
    <lineage>
        <taxon>Bacteria</taxon>
        <taxon>Pseudomonadati</taxon>
        <taxon>Myxococcota</taxon>
        <taxon>Polyangia</taxon>
        <taxon>Polyangiales</taxon>
        <taxon>Sandaracinaceae</taxon>
        <taxon>Sandaracinus</taxon>
    </lineage>
</organism>
<reference evidence="1 2" key="1">
    <citation type="submission" date="2015-03" db="EMBL/GenBank/DDBJ databases">
        <title>Genome assembly of Sandaracinus amylolyticus DSM 53668.</title>
        <authorList>
            <person name="Sharma G."/>
            <person name="Subramanian S."/>
        </authorList>
    </citation>
    <scope>NUCLEOTIDE SEQUENCE [LARGE SCALE GENOMIC DNA]</scope>
    <source>
        <strain evidence="1 2">DSM 53668</strain>
    </source>
</reference>
<dbReference type="KEGG" id="samy:DB32_000349"/>
<protein>
    <submittedName>
        <fullName evidence="1">Uncharacterized protein</fullName>
    </submittedName>
</protein>
<dbReference type="AlphaFoldDB" id="A0A0F6VYY0"/>
<gene>
    <name evidence="1" type="ORF">DB32_000349</name>
</gene>
<dbReference type="Proteomes" id="UP000034883">
    <property type="component" value="Chromosome"/>
</dbReference>
<evidence type="ECO:0000313" key="1">
    <source>
        <dbReference type="EMBL" id="AKF03200.1"/>
    </source>
</evidence>
<name>A0A0F6VYY0_9BACT</name>
<proteinExistence type="predicted"/>